<evidence type="ECO:0000256" key="1">
    <source>
        <dbReference type="SAM" id="Coils"/>
    </source>
</evidence>
<sequence>MSENVSQVSQWLAEIQSLQQQIAELKKERSQAYASVDNWRNAYDAEAQQRRRDTEMYQTEIDRLAQTLADRQKASQVSGGVSAVELDEIKGSQSIAQLQEQLIAAKREGDRLKTQLQTEQAEHLSTRASLTAALGDAVDLLSKERNER</sequence>
<dbReference type="EMBL" id="QBMC01000001">
    <property type="protein sequence ID" value="PZO23498.1"/>
    <property type="molecule type" value="Genomic_DNA"/>
</dbReference>
<evidence type="ECO:0000313" key="2">
    <source>
        <dbReference type="EMBL" id="PZO23498.1"/>
    </source>
</evidence>
<dbReference type="Proteomes" id="UP000249354">
    <property type="component" value="Unassembled WGS sequence"/>
</dbReference>
<name>A0A2W4WVX3_9CYAN</name>
<keyword evidence="1" id="KW-0175">Coiled coil</keyword>
<dbReference type="AlphaFoldDB" id="A0A2W4WVX3"/>
<evidence type="ECO:0000313" key="3">
    <source>
        <dbReference type="Proteomes" id="UP000249354"/>
    </source>
</evidence>
<accession>A0A2W4WVX3</accession>
<reference evidence="3" key="1">
    <citation type="submission" date="2018-04" db="EMBL/GenBank/DDBJ databases">
        <authorList>
            <person name="Cornet L."/>
        </authorList>
    </citation>
    <scope>NUCLEOTIDE SEQUENCE [LARGE SCALE GENOMIC DNA]</scope>
</reference>
<feature type="coiled-coil region" evidence="1">
    <location>
        <begin position="8"/>
        <end position="42"/>
    </location>
</feature>
<proteinExistence type="predicted"/>
<organism evidence="2 3">
    <name type="scientific">Leptolyngbya foveolarum</name>
    <dbReference type="NCBI Taxonomy" id="47253"/>
    <lineage>
        <taxon>Bacteria</taxon>
        <taxon>Bacillati</taxon>
        <taxon>Cyanobacteriota</taxon>
        <taxon>Cyanophyceae</taxon>
        <taxon>Leptolyngbyales</taxon>
        <taxon>Leptolyngbyaceae</taxon>
        <taxon>Leptolyngbya group</taxon>
        <taxon>Leptolyngbya</taxon>
    </lineage>
</organism>
<reference evidence="2 3" key="2">
    <citation type="submission" date="2018-06" db="EMBL/GenBank/DDBJ databases">
        <title>Metagenomic assembly of (sub)arctic Cyanobacteria and their associated microbiome from non-axenic cultures.</title>
        <authorList>
            <person name="Baurain D."/>
        </authorList>
    </citation>
    <scope>NUCLEOTIDE SEQUENCE [LARGE SCALE GENOMIC DNA]</scope>
    <source>
        <strain evidence="2">ULC129bin1</strain>
    </source>
</reference>
<protein>
    <submittedName>
        <fullName evidence="2">Uncharacterized protein</fullName>
    </submittedName>
</protein>
<comment type="caution">
    <text evidence="2">The sequence shown here is derived from an EMBL/GenBank/DDBJ whole genome shotgun (WGS) entry which is preliminary data.</text>
</comment>
<feature type="coiled-coil region" evidence="1">
    <location>
        <begin position="95"/>
        <end position="122"/>
    </location>
</feature>
<gene>
    <name evidence="2" type="ORF">DCF25_00235</name>
</gene>